<keyword evidence="4" id="KW-1185">Reference proteome</keyword>
<proteinExistence type="inferred from homology"/>
<comment type="caution">
    <text evidence="3">The sequence shown here is derived from an EMBL/GenBank/DDBJ whole genome shotgun (WGS) entry which is preliminary data.</text>
</comment>
<evidence type="ECO:0000256" key="1">
    <source>
        <dbReference type="ARBA" id="ARBA00006484"/>
    </source>
</evidence>
<dbReference type="PANTHER" id="PTHR42760:SF133">
    <property type="entry name" value="3-OXOACYL-[ACYL-CARRIER-PROTEIN] REDUCTASE"/>
    <property type="match status" value="1"/>
</dbReference>
<dbReference type="PROSITE" id="PS00061">
    <property type="entry name" value="ADH_SHORT"/>
    <property type="match status" value="1"/>
</dbReference>
<dbReference type="PRINTS" id="PR00080">
    <property type="entry name" value="SDRFAMILY"/>
</dbReference>
<evidence type="ECO:0000313" key="4">
    <source>
        <dbReference type="Proteomes" id="UP001500752"/>
    </source>
</evidence>
<protein>
    <submittedName>
        <fullName evidence="3">Glucose 1-dehydrogenase</fullName>
    </submittedName>
</protein>
<dbReference type="Proteomes" id="UP001500752">
    <property type="component" value="Unassembled WGS sequence"/>
</dbReference>
<evidence type="ECO:0000313" key="3">
    <source>
        <dbReference type="EMBL" id="GAA3694366.1"/>
    </source>
</evidence>
<dbReference type="EMBL" id="BAABEO010000023">
    <property type="protein sequence ID" value="GAA3694366.1"/>
    <property type="molecule type" value="Genomic_DNA"/>
</dbReference>
<dbReference type="InterPro" id="IPR002347">
    <property type="entry name" value="SDR_fam"/>
</dbReference>
<dbReference type="Pfam" id="PF13561">
    <property type="entry name" value="adh_short_C2"/>
    <property type="match status" value="1"/>
</dbReference>
<sequence length="258" mass="27059">MTDLQNRVIVVTGGARGQGREEAEQLAAAGASVVAVDIIEPDADLPDNVEFRRHDVTSPADWTDLSKHIGTRYGALFGLVNNAGIVGSRGKAGRLEDITLDNWNDLFRINATGPMLGIQSMSRLMTSGGSIVNISSIAGVGAHFTAGYGVSKWALRGLSRIASMELGPRSIRVNSILPGYIESPMQNATPQLFIDAHLSLIPLQRTGTPKDVAPVVTFLMSDASSWITGVDIPVDGGAVGHVGLKVISDAMTAATNGA</sequence>
<comment type="similarity">
    <text evidence="1">Belongs to the short-chain dehydrogenases/reductases (SDR) family.</text>
</comment>
<dbReference type="RefSeq" id="WP_345152720.1">
    <property type="nucleotide sequence ID" value="NZ_BAABEO010000023.1"/>
</dbReference>
<dbReference type="SUPFAM" id="SSF51735">
    <property type="entry name" value="NAD(P)-binding Rossmann-fold domains"/>
    <property type="match status" value="1"/>
</dbReference>
<reference evidence="4" key="1">
    <citation type="journal article" date="2019" name="Int. J. Syst. Evol. Microbiol.">
        <title>The Global Catalogue of Microorganisms (GCM) 10K type strain sequencing project: providing services to taxonomists for standard genome sequencing and annotation.</title>
        <authorList>
            <consortium name="The Broad Institute Genomics Platform"/>
            <consortium name="The Broad Institute Genome Sequencing Center for Infectious Disease"/>
            <person name="Wu L."/>
            <person name="Ma J."/>
        </authorList>
    </citation>
    <scope>NUCLEOTIDE SEQUENCE [LARGE SCALE GENOMIC DNA]</scope>
    <source>
        <strain evidence="4">JCM 30742</strain>
    </source>
</reference>
<dbReference type="PANTHER" id="PTHR42760">
    <property type="entry name" value="SHORT-CHAIN DEHYDROGENASES/REDUCTASES FAMILY MEMBER"/>
    <property type="match status" value="1"/>
</dbReference>
<evidence type="ECO:0000256" key="2">
    <source>
        <dbReference type="ARBA" id="ARBA00023002"/>
    </source>
</evidence>
<dbReference type="InterPro" id="IPR020904">
    <property type="entry name" value="Sc_DH/Rdtase_CS"/>
</dbReference>
<keyword evidence="2" id="KW-0560">Oxidoreductase</keyword>
<organism evidence="3 4">
    <name type="scientific">Arthrobacter ginkgonis</name>
    <dbReference type="NCBI Taxonomy" id="1630594"/>
    <lineage>
        <taxon>Bacteria</taxon>
        <taxon>Bacillati</taxon>
        <taxon>Actinomycetota</taxon>
        <taxon>Actinomycetes</taxon>
        <taxon>Micrococcales</taxon>
        <taxon>Micrococcaceae</taxon>
        <taxon>Arthrobacter</taxon>
    </lineage>
</organism>
<gene>
    <name evidence="3" type="ORF">GCM10023081_34540</name>
</gene>
<accession>A0ABP7CV58</accession>
<dbReference type="InterPro" id="IPR036291">
    <property type="entry name" value="NAD(P)-bd_dom_sf"/>
</dbReference>
<dbReference type="Gene3D" id="3.40.50.720">
    <property type="entry name" value="NAD(P)-binding Rossmann-like Domain"/>
    <property type="match status" value="1"/>
</dbReference>
<dbReference type="PRINTS" id="PR00081">
    <property type="entry name" value="GDHRDH"/>
</dbReference>
<name>A0ABP7CV58_9MICC</name>